<evidence type="ECO:0000313" key="2">
    <source>
        <dbReference type="Proteomes" id="UP001341281"/>
    </source>
</evidence>
<proteinExistence type="predicted"/>
<organism evidence="1 2">
    <name type="scientific">Paspalum notatum var. saurae</name>
    <dbReference type="NCBI Taxonomy" id="547442"/>
    <lineage>
        <taxon>Eukaryota</taxon>
        <taxon>Viridiplantae</taxon>
        <taxon>Streptophyta</taxon>
        <taxon>Embryophyta</taxon>
        <taxon>Tracheophyta</taxon>
        <taxon>Spermatophyta</taxon>
        <taxon>Magnoliopsida</taxon>
        <taxon>Liliopsida</taxon>
        <taxon>Poales</taxon>
        <taxon>Poaceae</taxon>
        <taxon>PACMAD clade</taxon>
        <taxon>Panicoideae</taxon>
        <taxon>Andropogonodae</taxon>
        <taxon>Paspaleae</taxon>
        <taxon>Paspalinae</taxon>
        <taxon>Paspalum</taxon>
    </lineage>
</organism>
<dbReference type="EMBL" id="CP144745">
    <property type="protein sequence ID" value="WVZ53642.1"/>
    <property type="molecule type" value="Genomic_DNA"/>
</dbReference>
<name>A0AAQ3SJ59_PASNO</name>
<reference evidence="1 2" key="1">
    <citation type="submission" date="2024-02" db="EMBL/GenBank/DDBJ databases">
        <title>High-quality chromosome-scale genome assembly of Pensacola bahiagrass (Paspalum notatum Flugge var. saurae).</title>
        <authorList>
            <person name="Vega J.M."/>
            <person name="Podio M."/>
            <person name="Orjuela J."/>
            <person name="Siena L.A."/>
            <person name="Pessino S.C."/>
            <person name="Combes M.C."/>
            <person name="Mariac C."/>
            <person name="Albertini E."/>
            <person name="Pupilli F."/>
            <person name="Ortiz J.P.A."/>
            <person name="Leblanc O."/>
        </authorList>
    </citation>
    <scope>NUCLEOTIDE SEQUENCE [LARGE SCALE GENOMIC DNA]</scope>
    <source>
        <strain evidence="1">R1</strain>
        <tissue evidence="1">Leaf</tissue>
    </source>
</reference>
<protein>
    <submittedName>
        <fullName evidence="1">Uncharacterized protein</fullName>
    </submittedName>
</protein>
<evidence type="ECO:0000313" key="1">
    <source>
        <dbReference type="EMBL" id="WVZ53642.1"/>
    </source>
</evidence>
<accession>A0AAQ3SJ59</accession>
<sequence>MTPLPLEDASLKWQRPRLLRHQREVRSVTATDLGASRRLHLIPGGANPISVLAGPGTIAEALIRGLPIILNNSSLNRNWSTCAASLQQLSGINGILFYAMQVASSKLLLWDVKVDFGPVAAFQVHEYLRPKVPPLAWKIALHWMLNSSWILLSHCF</sequence>
<dbReference type="AlphaFoldDB" id="A0AAQ3SJ59"/>
<keyword evidence="2" id="KW-1185">Reference proteome</keyword>
<dbReference type="Proteomes" id="UP001341281">
    <property type="component" value="Chromosome 01"/>
</dbReference>
<gene>
    <name evidence="1" type="ORF">U9M48_004554</name>
</gene>